<protein>
    <recommendedName>
        <fullName evidence="5">Zonadhesin</fullName>
    </recommendedName>
</protein>
<comment type="caution">
    <text evidence="3">The sequence shown here is derived from an EMBL/GenBank/DDBJ whole genome shotgun (WGS) entry which is preliminary data.</text>
</comment>
<dbReference type="Proteomes" id="UP000186583">
    <property type="component" value="Unassembled WGS sequence"/>
</dbReference>
<dbReference type="Pfam" id="PF11915">
    <property type="entry name" value="DUF3433"/>
    <property type="match status" value="2"/>
</dbReference>
<keyword evidence="2" id="KW-1133">Transmembrane helix</keyword>
<feature type="transmembrane region" description="Helical" evidence="2">
    <location>
        <begin position="1261"/>
        <end position="1281"/>
    </location>
</feature>
<feature type="compositionally biased region" description="Pro residues" evidence="1">
    <location>
        <begin position="398"/>
        <end position="407"/>
    </location>
</feature>
<evidence type="ECO:0000256" key="1">
    <source>
        <dbReference type="SAM" id="MobiDB-lite"/>
    </source>
</evidence>
<evidence type="ECO:0000313" key="4">
    <source>
        <dbReference type="Proteomes" id="UP000186583"/>
    </source>
</evidence>
<feature type="region of interest" description="Disordered" evidence="1">
    <location>
        <begin position="98"/>
        <end position="133"/>
    </location>
</feature>
<feature type="transmembrane region" description="Helical" evidence="2">
    <location>
        <begin position="55"/>
        <end position="75"/>
    </location>
</feature>
<keyword evidence="2" id="KW-0812">Transmembrane</keyword>
<feature type="region of interest" description="Disordered" evidence="1">
    <location>
        <begin position="176"/>
        <end position="244"/>
    </location>
</feature>
<feature type="compositionally biased region" description="Low complexity" evidence="1">
    <location>
        <begin position="222"/>
        <end position="244"/>
    </location>
</feature>
<feature type="transmembrane region" description="Helical" evidence="2">
    <location>
        <begin position="1162"/>
        <end position="1190"/>
    </location>
</feature>
<evidence type="ECO:0000256" key="2">
    <source>
        <dbReference type="SAM" id="Phobius"/>
    </source>
</evidence>
<dbReference type="OrthoDB" id="5428901at2759"/>
<dbReference type="EMBL" id="MPGH01000265">
    <property type="protein sequence ID" value="OLN81040.1"/>
    <property type="molecule type" value="Genomic_DNA"/>
</dbReference>
<dbReference type="InterPro" id="IPR021840">
    <property type="entry name" value="DUF3433"/>
</dbReference>
<proteinExistence type="predicted"/>
<reference evidence="3 4" key="1">
    <citation type="submission" date="2016-11" db="EMBL/GenBank/DDBJ databases">
        <title>Draft Genome Assembly of Colletotrichum chlorophyti a pathogen of herbaceous plants.</title>
        <authorList>
            <person name="Gan P."/>
            <person name="Narusaka M."/>
            <person name="Tsushima A."/>
            <person name="Narusaka Y."/>
            <person name="Takano Y."/>
            <person name="Shirasu K."/>
        </authorList>
    </citation>
    <scope>NUCLEOTIDE SEQUENCE [LARGE SCALE GENOMIC DNA]</scope>
    <source>
        <strain evidence="3 4">NTL11</strain>
    </source>
</reference>
<keyword evidence="4" id="KW-1185">Reference proteome</keyword>
<feature type="region of interest" description="Disordered" evidence="1">
    <location>
        <begin position="393"/>
        <end position="426"/>
    </location>
</feature>
<feature type="compositionally biased region" description="Polar residues" evidence="1">
    <location>
        <begin position="101"/>
        <end position="121"/>
    </location>
</feature>
<dbReference type="PANTHER" id="PTHR37544:SF3">
    <property type="entry name" value="SPRAY"/>
    <property type="match status" value="1"/>
</dbReference>
<feature type="transmembrane region" description="Helical" evidence="2">
    <location>
        <begin position="991"/>
        <end position="1012"/>
    </location>
</feature>
<feature type="compositionally biased region" description="Basic and acidic residues" evidence="1">
    <location>
        <begin position="1370"/>
        <end position="1387"/>
    </location>
</feature>
<feature type="transmembrane region" description="Helical" evidence="2">
    <location>
        <begin position="1120"/>
        <end position="1142"/>
    </location>
</feature>
<gene>
    <name evidence="3" type="ORF">CCHL11_09410</name>
</gene>
<feature type="compositionally biased region" description="Polar residues" evidence="1">
    <location>
        <begin position="204"/>
        <end position="221"/>
    </location>
</feature>
<accession>A0A1Q8R9J4</accession>
<organism evidence="3 4">
    <name type="scientific">Colletotrichum chlorophyti</name>
    <dbReference type="NCBI Taxonomy" id="708187"/>
    <lineage>
        <taxon>Eukaryota</taxon>
        <taxon>Fungi</taxon>
        <taxon>Dikarya</taxon>
        <taxon>Ascomycota</taxon>
        <taxon>Pezizomycotina</taxon>
        <taxon>Sordariomycetes</taxon>
        <taxon>Hypocreomycetidae</taxon>
        <taxon>Glomerellales</taxon>
        <taxon>Glomerellaceae</taxon>
        <taxon>Colletotrichum</taxon>
    </lineage>
</organism>
<feature type="compositionally biased region" description="Polar residues" evidence="1">
    <location>
        <begin position="284"/>
        <end position="326"/>
    </location>
</feature>
<feature type="region of interest" description="Disordered" evidence="1">
    <location>
        <begin position="1370"/>
        <end position="1396"/>
    </location>
</feature>
<dbReference type="PANTHER" id="PTHR37544">
    <property type="entry name" value="SPRAY-RELATED"/>
    <property type="match status" value="1"/>
</dbReference>
<sequence>MHQPPPAEQSTFESQVQYNLQATEDFDEEQPELEKKRYLVELPERPNYRPKPLRWPFIACMILLLSVLMGLVIFARETMPNSDSTATIEPRHMLHRREDVNSSGQPISGPTPSAAANNVKTSEAAVAASPTEVPTSAVAKIETSEAPVSTSQAQAAAPSSNVVEVKTSDVPISSSIGAVPNTPTPTFPLSSRFPVTTEPERPATSASSAVLPDSNTAQSSTVGTASRFSASSSTGSESRPSVTSSISTDIFTTSSQALSGSLLTSLTDKSISISTVSIKTTSTGLQTTSSDLGNRKQMQSTQGAGSLTSSDGSGRMTTSTNTSSATPRKPTGSDEIETVITSKFTSTITRPGSTYSYSSNIVTSIFTSFTSTFTSTIPGTTGESTFTTVKSTTITRPFTPPPPPPPQSSETGEATPTEVPEGTPSLTTEIMETTIVTTSRFTSPPVTTAFTSVIASAVPTTIATFLTTTDIGQVYVSVGTTEITRIITISGGNRIQQLNDPTPVTQVITSVLDGKVVTVVDNGAPQTIVTNDGGVFTLLYTPSPQTIVTQRGGQETQVVVTVTPSPNVAFVAVPTTIDGTPTAVMVETTLSAAGSPRQVVTMIDGKPTVINATPTPETALVAVQTTVNGKPTVVMVQSVLGGEGLSKQVATTIDGKATVMNVPVTAGPVMVAVQTTINGKATVVEVPMTVDPYLVAVETTINGKPTVALVRTTPTPAGFLPVSLTLVSQVGGSTGVFMTTDDPETIKTTIDGKETTIIRTPAPRVFTSVVGGTPTTIEVVTTPTGSIPLSFTVITTIGGTPSTIVSTPKPTVLTMTISGKLSTITSTPKPTTRLSTIKPVTTTITSISNPTPTDAADTVIMQVEKFGFTDGDYFVGKFLPVILAVLIRIPLRIIDLNAKMYQPFHAMAKEGGSLGKSSITLQFDGWAGFFAPVRVLMQGHPVPFITELMVWSSSLLAPLSTEAIGMKLHGRCRITAIAGCGIQLGVSTMSAHALVAVLAFIIVLLLVLLLFLRSWETGLYANPWSIVGISSLVRNSDIRSKQIEYKRSKEVIAEKRYGIGYSKNSSGRDEYGIIYEDDSAESLQAAASGALPVDDELDGTYQRDIQMKQRKPVPFIALTYWWRLIFLFFLSSLCVIILYYHISLSVRTSFKDFMDSQSFGVRFFFAALGIIIIFCWESIFVSIAIISPYYHMGRRPQPPENSILLSRPTNSFYGIYAAVVQGDIILMLAALMSILAEFLPILLANVPYNLTQTLKSHDVCAIMSATILGLMALTIVASFFIKWPEMPADPRSIAGAMYYVNESRMLEDFEGLSKLNSKDREQKVKELGRRYFYGSVTGNQGRRMGVESVESVEDTAYTGGHWFLPPIQEEHHEHSDQSSENEQHAELHQPAQGVSRRETACNNLGCTPEVLKL</sequence>
<evidence type="ECO:0008006" key="5">
    <source>
        <dbReference type="Google" id="ProtNLM"/>
    </source>
</evidence>
<dbReference type="STRING" id="708187.A0A1Q8R9J4"/>
<feature type="transmembrane region" description="Helical" evidence="2">
    <location>
        <begin position="1211"/>
        <end position="1241"/>
    </location>
</feature>
<name>A0A1Q8R9J4_9PEZI</name>
<keyword evidence="2" id="KW-0472">Membrane</keyword>
<feature type="region of interest" description="Disordered" evidence="1">
    <location>
        <begin position="282"/>
        <end position="337"/>
    </location>
</feature>
<evidence type="ECO:0000313" key="3">
    <source>
        <dbReference type="EMBL" id="OLN81040.1"/>
    </source>
</evidence>